<sequence>MAAPKNLDIKDLNGTTWIANRSLSGDSDSVLALQGVHYVIRTILSAGQITVCIKQWEGEDGATHFEMQNQISAGLPGLTDTYKTDFEPKQYSDPIFGTVRDRSRWIGIEELEDEYQKTEWEEGTTKTLELFTDHLDTGATTSQVCGFELIEGERRYTRRLVVKKGEEVLHVRLVFDYVGGEDLENDADAEDDSEG</sequence>
<dbReference type="AlphaFoldDB" id="A0AAI8YXV1"/>
<organism evidence="1 2">
    <name type="scientific">Lecanosticta acicola</name>
    <dbReference type="NCBI Taxonomy" id="111012"/>
    <lineage>
        <taxon>Eukaryota</taxon>
        <taxon>Fungi</taxon>
        <taxon>Dikarya</taxon>
        <taxon>Ascomycota</taxon>
        <taxon>Pezizomycotina</taxon>
        <taxon>Dothideomycetes</taxon>
        <taxon>Dothideomycetidae</taxon>
        <taxon>Mycosphaerellales</taxon>
        <taxon>Mycosphaerellaceae</taxon>
        <taxon>Lecanosticta</taxon>
    </lineage>
</organism>
<name>A0AAI8YXV1_9PEZI</name>
<keyword evidence="2" id="KW-1185">Reference proteome</keyword>
<dbReference type="PANTHER" id="PTHR38115:SF1">
    <property type="entry name" value="LIPOCALIN-LIKE DOMAIN-CONTAINING PROTEIN"/>
    <property type="match status" value="1"/>
</dbReference>
<gene>
    <name evidence="1" type="ORF">LECACI_7A003991</name>
</gene>
<comment type="caution">
    <text evidence="1">The sequence shown here is derived from an EMBL/GenBank/DDBJ whole genome shotgun (WGS) entry which is preliminary data.</text>
</comment>
<dbReference type="InterPro" id="IPR053037">
    <property type="entry name" value="Pericyclase_pydY-like"/>
</dbReference>
<protein>
    <submittedName>
        <fullName evidence="1">Uncharacterized protein</fullName>
    </submittedName>
</protein>
<proteinExistence type="predicted"/>
<evidence type="ECO:0000313" key="2">
    <source>
        <dbReference type="Proteomes" id="UP001296104"/>
    </source>
</evidence>
<dbReference type="PANTHER" id="PTHR38115">
    <property type="entry name" value="LIPOCALIN-LIKE DOMAIN-CONTAINING PROTEIN"/>
    <property type="match status" value="1"/>
</dbReference>
<accession>A0AAI8YXV1</accession>
<dbReference type="Proteomes" id="UP001296104">
    <property type="component" value="Unassembled WGS sequence"/>
</dbReference>
<dbReference type="EMBL" id="CAVMBE010000020">
    <property type="protein sequence ID" value="CAK3992477.1"/>
    <property type="molecule type" value="Genomic_DNA"/>
</dbReference>
<evidence type="ECO:0000313" key="1">
    <source>
        <dbReference type="EMBL" id="CAK3992477.1"/>
    </source>
</evidence>
<reference evidence="1" key="1">
    <citation type="submission" date="2023-11" db="EMBL/GenBank/DDBJ databases">
        <authorList>
            <person name="Alioto T."/>
            <person name="Alioto T."/>
            <person name="Gomez Garrido J."/>
        </authorList>
    </citation>
    <scope>NUCLEOTIDE SEQUENCE</scope>
</reference>